<evidence type="ECO:0000259" key="3">
    <source>
        <dbReference type="Pfam" id="PF03358"/>
    </source>
</evidence>
<dbReference type="InterPro" id="IPR029039">
    <property type="entry name" value="Flavoprotein-like_sf"/>
</dbReference>
<dbReference type="InterPro" id="IPR051796">
    <property type="entry name" value="ISF_SsuE-like"/>
</dbReference>
<keyword evidence="5" id="KW-1185">Reference proteome</keyword>
<dbReference type="GO" id="GO:0016491">
    <property type="term" value="F:oxidoreductase activity"/>
    <property type="evidence" value="ECO:0007669"/>
    <property type="project" value="InterPro"/>
</dbReference>
<accession>A0A1G6EHB9</accession>
<evidence type="ECO:0000313" key="5">
    <source>
        <dbReference type="Proteomes" id="UP000198771"/>
    </source>
</evidence>
<dbReference type="STRING" id="617002.SAMN05660653_02840"/>
<keyword evidence="1" id="KW-0285">Flavoprotein</keyword>
<dbReference type="PANTHER" id="PTHR43278:SF2">
    <property type="entry name" value="IRON-SULFUR FLAVOPROTEIN"/>
    <property type="match status" value="1"/>
</dbReference>
<protein>
    <submittedName>
        <fullName evidence="4">Multimeric flavodoxin WrbA</fullName>
    </submittedName>
</protein>
<gene>
    <name evidence="4" type="ORF">SAMN05660653_02840</name>
</gene>
<dbReference type="Pfam" id="PF03358">
    <property type="entry name" value="FMN_red"/>
    <property type="match status" value="1"/>
</dbReference>
<dbReference type="Gene3D" id="3.40.50.360">
    <property type="match status" value="1"/>
</dbReference>
<dbReference type="AlphaFoldDB" id="A0A1G6EHB9"/>
<keyword evidence="2" id="KW-0288">FMN</keyword>
<proteinExistence type="predicted"/>
<dbReference type="EMBL" id="FMXO01000018">
    <property type="protein sequence ID" value="SDB56766.1"/>
    <property type="molecule type" value="Genomic_DNA"/>
</dbReference>
<name>A0A1G6EHB9_9BACT</name>
<dbReference type="OrthoDB" id="9805976at2"/>
<dbReference type="SUPFAM" id="SSF52218">
    <property type="entry name" value="Flavoproteins"/>
    <property type="match status" value="1"/>
</dbReference>
<feature type="domain" description="NADPH-dependent FMN reductase-like" evidence="3">
    <location>
        <begin position="23"/>
        <end position="157"/>
    </location>
</feature>
<organism evidence="4 5">
    <name type="scientific">Desulfonatronum thiosulfatophilum</name>
    <dbReference type="NCBI Taxonomy" id="617002"/>
    <lineage>
        <taxon>Bacteria</taxon>
        <taxon>Pseudomonadati</taxon>
        <taxon>Thermodesulfobacteriota</taxon>
        <taxon>Desulfovibrionia</taxon>
        <taxon>Desulfovibrionales</taxon>
        <taxon>Desulfonatronaceae</taxon>
        <taxon>Desulfonatronum</taxon>
    </lineage>
</organism>
<evidence type="ECO:0000256" key="2">
    <source>
        <dbReference type="ARBA" id="ARBA00022643"/>
    </source>
</evidence>
<evidence type="ECO:0000313" key="4">
    <source>
        <dbReference type="EMBL" id="SDB56766.1"/>
    </source>
</evidence>
<evidence type="ECO:0000256" key="1">
    <source>
        <dbReference type="ARBA" id="ARBA00022630"/>
    </source>
</evidence>
<dbReference type="Proteomes" id="UP000198771">
    <property type="component" value="Unassembled WGS sequence"/>
</dbReference>
<dbReference type="PANTHER" id="PTHR43278">
    <property type="entry name" value="NAD(P)H-DEPENDENT FMN-CONTAINING OXIDOREDUCTASE YWQN-RELATED"/>
    <property type="match status" value="1"/>
</dbReference>
<sequence length="216" mass="24057">MTVSRPPLNGFAPYATGDFSSPAVISCSPRSGGNSDDAAAFFREGIRQAGGRSQLFFLRDFSIHPCQGCIRCAQDPRGECYLSDQDQSAQLFQALLAAPSIFISSPIYFYHVPAQFKAWIDRSQSYYLRKENQDPVMQKLAARPAIINLVAGRPQGERLFEGALLTLKYFLKTFNFHIQEQHVFRGIDNADDLRGRSDARETLISAGSHAWTQLSA</sequence>
<dbReference type="InterPro" id="IPR005025">
    <property type="entry name" value="FMN_Rdtase-like_dom"/>
</dbReference>
<reference evidence="4 5" key="1">
    <citation type="submission" date="2016-10" db="EMBL/GenBank/DDBJ databases">
        <authorList>
            <person name="de Groot N.N."/>
        </authorList>
    </citation>
    <scope>NUCLEOTIDE SEQUENCE [LARGE SCALE GENOMIC DNA]</scope>
    <source>
        <strain evidence="4 5">ASO4-2</strain>
    </source>
</reference>
<dbReference type="RefSeq" id="WP_092123216.1">
    <property type="nucleotide sequence ID" value="NZ_FMXO01000018.1"/>
</dbReference>